<dbReference type="EMBL" id="KZ084129">
    <property type="protein sequence ID" value="OSC99292.1"/>
    <property type="molecule type" value="Genomic_DNA"/>
</dbReference>
<dbReference type="GO" id="GO:0005789">
    <property type="term" value="C:endoplasmic reticulum membrane"/>
    <property type="evidence" value="ECO:0007669"/>
    <property type="project" value="UniProtKB-SubCell"/>
</dbReference>
<dbReference type="UniPathway" id="UPA00196"/>
<keyword evidence="8" id="KW-0256">Endoplasmic reticulum</keyword>
<evidence type="ECO:0000256" key="3">
    <source>
        <dbReference type="ARBA" id="ARBA00007559"/>
    </source>
</evidence>
<dbReference type="GO" id="GO:0006506">
    <property type="term" value="P:GPI anchor biosynthetic process"/>
    <property type="evidence" value="ECO:0007669"/>
    <property type="project" value="UniProtKB-UniPathway"/>
</dbReference>
<dbReference type="Proteomes" id="UP000193067">
    <property type="component" value="Unassembled WGS sequence"/>
</dbReference>
<dbReference type="PANTHER" id="PTHR20661:SF0">
    <property type="entry name" value="PHOSPHATIDYLINOSITOL-GLYCAN BIOSYNTHESIS CLASS W PROTEIN"/>
    <property type="match status" value="1"/>
</dbReference>
<feature type="transmembrane region" description="Helical" evidence="8">
    <location>
        <begin position="142"/>
        <end position="163"/>
    </location>
</feature>
<evidence type="ECO:0000256" key="8">
    <source>
        <dbReference type="RuleBase" id="RU280819"/>
    </source>
</evidence>
<dbReference type="PIRSF" id="PIRSF017321">
    <property type="entry name" value="GWT1"/>
    <property type="match status" value="1"/>
</dbReference>
<protein>
    <recommendedName>
        <fullName evidence="8">GPI-anchored wall transfer protein</fullName>
        <ecNumber evidence="8">2.3.-.-</ecNumber>
    </recommendedName>
</protein>
<feature type="transmembrane region" description="Helical" evidence="8">
    <location>
        <begin position="498"/>
        <end position="519"/>
    </location>
</feature>
<keyword evidence="4 8" id="KW-0337">GPI-anchor biosynthesis</keyword>
<evidence type="ECO:0000256" key="6">
    <source>
        <dbReference type="ARBA" id="ARBA00022989"/>
    </source>
</evidence>
<dbReference type="Pfam" id="PF06423">
    <property type="entry name" value="GWT1"/>
    <property type="match status" value="1"/>
</dbReference>
<feature type="transmembrane region" description="Helical" evidence="8">
    <location>
        <begin position="242"/>
        <end position="260"/>
    </location>
</feature>
<evidence type="ECO:0000256" key="7">
    <source>
        <dbReference type="ARBA" id="ARBA00023136"/>
    </source>
</evidence>
<dbReference type="InterPro" id="IPR009447">
    <property type="entry name" value="PIGW/GWT1"/>
</dbReference>
<gene>
    <name evidence="10" type="ORF">PYCCODRAFT_1395445</name>
</gene>
<evidence type="ECO:0000256" key="5">
    <source>
        <dbReference type="ARBA" id="ARBA00022692"/>
    </source>
</evidence>
<keyword evidence="8" id="KW-0808">Transferase</keyword>
<evidence type="ECO:0000313" key="11">
    <source>
        <dbReference type="Proteomes" id="UP000193067"/>
    </source>
</evidence>
<accession>A0A1Y2IFH8</accession>
<feature type="transmembrane region" description="Helical" evidence="8">
    <location>
        <begin position="53"/>
        <end position="72"/>
    </location>
</feature>
<feature type="region of interest" description="Disordered" evidence="9">
    <location>
        <begin position="349"/>
        <end position="371"/>
    </location>
</feature>
<feature type="transmembrane region" description="Helical" evidence="8">
    <location>
        <begin position="175"/>
        <end position="193"/>
    </location>
</feature>
<feature type="transmembrane region" description="Helical" evidence="8">
    <location>
        <begin position="20"/>
        <end position="41"/>
    </location>
</feature>
<organism evidence="10 11">
    <name type="scientific">Trametes coccinea (strain BRFM310)</name>
    <name type="common">Pycnoporus coccineus</name>
    <dbReference type="NCBI Taxonomy" id="1353009"/>
    <lineage>
        <taxon>Eukaryota</taxon>
        <taxon>Fungi</taxon>
        <taxon>Dikarya</taxon>
        <taxon>Basidiomycota</taxon>
        <taxon>Agaricomycotina</taxon>
        <taxon>Agaricomycetes</taxon>
        <taxon>Polyporales</taxon>
        <taxon>Polyporaceae</taxon>
        <taxon>Trametes</taxon>
    </lineage>
</organism>
<dbReference type="AlphaFoldDB" id="A0A1Y2IFH8"/>
<evidence type="ECO:0000256" key="2">
    <source>
        <dbReference type="ARBA" id="ARBA00004687"/>
    </source>
</evidence>
<feature type="transmembrane region" description="Helical" evidence="8">
    <location>
        <begin position="390"/>
        <end position="410"/>
    </location>
</feature>
<keyword evidence="11" id="KW-1185">Reference proteome</keyword>
<keyword evidence="5 8" id="KW-0812">Transmembrane</keyword>
<evidence type="ECO:0000313" key="10">
    <source>
        <dbReference type="EMBL" id="OSC99292.1"/>
    </source>
</evidence>
<comment type="function">
    <text evidence="8">A acetyltransferase, which acetylates the inositol ring of phosphatidylinositol during biosynthesis of GPI-anchor.</text>
</comment>
<dbReference type="GO" id="GO:0032216">
    <property type="term" value="F:glucosaminyl-phosphatidylinositol O-acyltransferase activity"/>
    <property type="evidence" value="ECO:0007669"/>
    <property type="project" value="TreeGrafter"/>
</dbReference>
<keyword evidence="8" id="KW-0012">Acyltransferase</keyword>
<comment type="similarity">
    <text evidence="3 8">Belongs to the PIGW family.</text>
</comment>
<evidence type="ECO:0000256" key="9">
    <source>
        <dbReference type="SAM" id="MobiDB-lite"/>
    </source>
</evidence>
<name>A0A1Y2IFH8_TRAC3</name>
<dbReference type="OrthoDB" id="15270at2759"/>
<feature type="transmembrane region" description="Helical" evidence="8">
    <location>
        <begin position="422"/>
        <end position="445"/>
    </location>
</feature>
<reference evidence="10 11" key="1">
    <citation type="journal article" date="2015" name="Biotechnol. Biofuels">
        <title>Enhanced degradation of softwood versus hardwood by the white-rot fungus Pycnoporus coccineus.</title>
        <authorList>
            <person name="Couturier M."/>
            <person name="Navarro D."/>
            <person name="Chevret D."/>
            <person name="Henrissat B."/>
            <person name="Piumi F."/>
            <person name="Ruiz-Duenas F.J."/>
            <person name="Martinez A.T."/>
            <person name="Grigoriev I.V."/>
            <person name="Riley R."/>
            <person name="Lipzen A."/>
            <person name="Berrin J.G."/>
            <person name="Master E.R."/>
            <person name="Rosso M.N."/>
        </authorList>
    </citation>
    <scope>NUCLEOTIDE SEQUENCE [LARGE SCALE GENOMIC DNA]</scope>
    <source>
        <strain evidence="10 11">BRFM310</strain>
    </source>
</reference>
<dbReference type="EC" id="2.3.-.-" evidence="8"/>
<keyword evidence="6 8" id="KW-1133">Transmembrane helix</keyword>
<feature type="transmembrane region" description="Helical" evidence="8">
    <location>
        <begin position="267"/>
        <end position="289"/>
    </location>
</feature>
<keyword evidence="7 8" id="KW-0472">Membrane</keyword>
<sequence length="551" mass="60129">MNDDYKASKEAFVSGMTGSSIGHINKVSLAALVSIALYSAVKTRLPLSKSLHFVGEVLLLVAPLVASVTIFAEAPGKLSLILLVPTIFLLFLPRRETGTFLPHSLTHSRTSSRDSTASRDGMYTGIINIPPLPALTVYRSHMLLMTFICILAVDFPVFPRSLAKCETFGASMMDLGVGAFVFSQGVVSAIPLIKDPRHLTEPLLPKLSVVLRKCSPVLILGLLRTISVKGTEYPEHVTEYGVHWNFFITLACIPVLQVLLHPVIVHVPISLLGVIVAISHQLALSAGGLQRFVLEAPRAGVISANKEGIVSLTGYLAIHLLGLSTGTLVLAPTPSYFRRRQQQLALEHAAVPRPRTPSSDSDSDDDDTTPTPRAAALELRRENDKTATELCSYAVLWWVLLGVLRFTGIGDGISRRLVNLQYIIWVAAYNTTFLLGYLVLDLLFFPSPLSKSVYSPTSKLKVHPDPDMLKATRHLKGREAGEGGSAPALLEAINKNGLVLFLLANVMTGLINLSMQTMYMSDSSAMFVISLYALAISAVAWNCRHRRLWRF</sequence>
<dbReference type="GO" id="GO:0072659">
    <property type="term" value="P:protein localization to plasma membrane"/>
    <property type="evidence" value="ECO:0007669"/>
    <property type="project" value="TreeGrafter"/>
</dbReference>
<dbReference type="STRING" id="1353009.A0A1Y2IFH8"/>
<comment type="pathway">
    <text evidence="2 8">Glycolipid biosynthesis; glycosylphosphatidylinositol-anchor biosynthesis.</text>
</comment>
<comment type="subcellular location">
    <subcellularLocation>
        <location evidence="8">Endoplasmic reticulum membrane</location>
        <topology evidence="8">Multi-pass membrane protein</topology>
    </subcellularLocation>
    <subcellularLocation>
        <location evidence="1">Membrane</location>
        <topology evidence="1">Multi-pass membrane protein</topology>
    </subcellularLocation>
</comment>
<evidence type="ECO:0000256" key="4">
    <source>
        <dbReference type="ARBA" id="ARBA00022502"/>
    </source>
</evidence>
<evidence type="ECO:0000256" key="1">
    <source>
        <dbReference type="ARBA" id="ARBA00004141"/>
    </source>
</evidence>
<feature type="transmembrane region" description="Helical" evidence="8">
    <location>
        <begin position="525"/>
        <end position="543"/>
    </location>
</feature>
<proteinExistence type="inferred from homology"/>
<feature type="transmembrane region" description="Helical" evidence="8">
    <location>
        <begin position="309"/>
        <end position="331"/>
    </location>
</feature>
<dbReference type="PANTHER" id="PTHR20661">
    <property type="entry name" value="PHOSPHATIDYLINOSITOL-GLYCAN BIOSYNTHESIS CLASS W PROTEIN"/>
    <property type="match status" value="1"/>
</dbReference>